<dbReference type="AlphaFoldDB" id="A0A5B8FVW6"/>
<dbReference type="PANTHER" id="PTHR24567">
    <property type="entry name" value="CRP FAMILY TRANSCRIPTIONAL REGULATORY PROTEIN"/>
    <property type="match status" value="1"/>
</dbReference>
<dbReference type="InterPro" id="IPR050397">
    <property type="entry name" value="Env_Response_Regulators"/>
</dbReference>
<dbReference type="PRINTS" id="PR00103">
    <property type="entry name" value="CAMPKINASE"/>
</dbReference>
<dbReference type="InterPro" id="IPR018488">
    <property type="entry name" value="cNMP-bd_CS"/>
</dbReference>
<dbReference type="PROSITE" id="PS50042">
    <property type="entry name" value="CNMP_BINDING_3"/>
    <property type="match status" value="1"/>
</dbReference>
<accession>A0A5B8FVW6</accession>
<evidence type="ECO:0000313" key="2">
    <source>
        <dbReference type="EMBL" id="QDL91320.1"/>
    </source>
</evidence>
<dbReference type="PROSITE" id="PS00889">
    <property type="entry name" value="CNMP_BINDING_2"/>
    <property type="match status" value="1"/>
</dbReference>
<dbReference type="InterPro" id="IPR000595">
    <property type="entry name" value="cNMP-bd_dom"/>
</dbReference>
<dbReference type="SMART" id="SM00100">
    <property type="entry name" value="cNMP"/>
    <property type="match status" value="1"/>
</dbReference>
<dbReference type="CDD" id="cd00038">
    <property type="entry name" value="CAP_ED"/>
    <property type="match status" value="1"/>
</dbReference>
<dbReference type="PANTHER" id="PTHR24567:SF74">
    <property type="entry name" value="HTH-TYPE TRANSCRIPTIONAL REGULATOR ARCR"/>
    <property type="match status" value="1"/>
</dbReference>
<organism evidence="2 3">
    <name type="scientific">Paroceanicella profunda</name>
    <dbReference type="NCBI Taxonomy" id="2579971"/>
    <lineage>
        <taxon>Bacteria</taxon>
        <taxon>Pseudomonadati</taxon>
        <taxon>Pseudomonadota</taxon>
        <taxon>Alphaproteobacteria</taxon>
        <taxon>Rhodobacterales</taxon>
        <taxon>Paracoccaceae</taxon>
        <taxon>Paroceanicella</taxon>
    </lineage>
</organism>
<evidence type="ECO:0000259" key="1">
    <source>
        <dbReference type="PROSITE" id="PS50042"/>
    </source>
</evidence>
<dbReference type="InterPro" id="IPR018490">
    <property type="entry name" value="cNMP-bd_dom_sf"/>
</dbReference>
<evidence type="ECO:0000313" key="3">
    <source>
        <dbReference type="Proteomes" id="UP000305888"/>
    </source>
</evidence>
<dbReference type="SUPFAM" id="SSF51206">
    <property type="entry name" value="cAMP-binding domain-like"/>
    <property type="match status" value="1"/>
</dbReference>
<sequence length="268" mass="30090">MSGWRAAPCRRRRRGGWRWPAHWRRSLRCLCSTVWRTTVRTTIAPCARRWRKFTPGARVSSEPRTRPWRGMRTSSSASAGARWWPSGRHRKSSRRMTRHETRRLYSMSLSRECEILRHSPLFAGVDLSQLKLLVLMAENRTFHDGENLMRQGEDGSAAFVLLNGDAEILVEAHGKDTVVAQVGAHEVVGEMALLTEGPRSATVRALGTVQALRIDRTTFLKLLKQFPEMGLELLRVMTDRLEHTTLELANARAALACTGISGAPGPAA</sequence>
<dbReference type="Proteomes" id="UP000305888">
    <property type="component" value="Chromosome"/>
</dbReference>
<dbReference type="GO" id="GO:0005829">
    <property type="term" value="C:cytosol"/>
    <property type="evidence" value="ECO:0007669"/>
    <property type="project" value="TreeGrafter"/>
</dbReference>
<name>A0A5B8FVW6_9RHOB</name>
<dbReference type="InterPro" id="IPR014710">
    <property type="entry name" value="RmlC-like_jellyroll"/>
</dbReference>
<keyword evidence="3" id="KW-1185">Reference proteome</keyword>
<dbReference type="Pfam" id="PF00027">
    <property type="entry name" value="cNMP_binding"/>
    <property type="match status" value="1"/>
</dbReference>
<feature type="domain" description="Cyclic nucleotide-binding" evidence="1">
    <location>
        <begin position="121"/>
        <end position="223"/>
    </location>
</feature>
<dbReference type="GO" id="GO:0003700">
    <property type="term" value="F:DNA-binding transcription factor activity"/>
    <property type="evidence" value="ECO:0007669"/>
    <property type="project" value="TreeGrafter"/>
</dbReference>
<gene>
    <name evidence="2" type="ORF">FDP22_05685</name>
</gene>
<dbReference type="Gene3D" id="2.60.120.10">
    <property type="entry name" value="Jelly Rolls"/>
    <property type="match status" value="1"/>
</dbReference>
<dbReference type="OrthoDB" id="9807547at2"/>
<dbReference type="KEGG" id="ppru:FDP22_05685"/>
<reference evidence="2 3" key="1">
    <citation type="submission" date="2019-06" db="EMBL/GenBank/DDBJ databases">
        <title>Genome sequence of Rhodobacteraceae bacterium D4M1.</title>
        <authorList>
            <person name="Cao J."/>
        </authorList>
    </citation>
    <scope>NUCLEOTIDE SEQUENCE [LARGE SCALE GENOMIC DNA]</scope>
    <source>
        <strain evidence="2 3">D4M1</strain>
    </source>
</reference>
<proteinExistence type="predicted"/>
<dbReference type="EMBL" id="CP040818">
    <property type="protein sequence ID" value="QDL91320.1"/>
    <property type="molecule type" value="Genomic_DNA"/>
</dbReference>
<protein>
    <submittedName>
        <fullName evidence="2">Cyclic nucleotide-binding domain-containing protein</fullName>
    </submittedName>
</protein>